<reference evidence="2 3" key="1">
    <citation type="submission" date="2019-08" db="EMBL/GenBank/DDBJ databases">
        <authorList>
            <person name="Khan S.A."/>
            <person name="Jeon C.O."/>
            <person name="Jeong S.E."/>
        </authorList>
    </citation>
    <scope>NUCLEOTIDE SEQUENCE [LARGE SCALE GENOMIC DNA]</scope>
    <source>
        <strain evidence="3">IMCC1728</strain>
    </source>
</reference>
<evidence type="ECO:0000256" key="1">
    <source>
        <dbReference type="SAM" id="MobiDB-lite"/>
    </source>
</evidence>
<accession>A0A5C6TPZ3</accession>
<dbReference type="Pfam" id="PF12482">
    <property type="entry name" value="DUF3701"/>
    <property type="match status" value="1"/>
</dbReference>
<dbReference type="EMBL" id="VOPW01000003">
    <property type="protein sequence ID" value="TXC62061.1"/>
    <property type="molecule type" value="Genomic_DNA"/>
</dbReference>
<keyword evidence="3" id="KW-1185">Reference proteome</keyword>
<organism evidence="2 3">
    <name type="scientific">Piscinibacter aquaticus</name>
    <dbReference type="NCBI Taxonomy" id="392597"/>
    <lineage>
        <taxon>Bacteria</taxon>
        <taxon>Pseudomonadati</taxon>
        <taxon>Pseudomonadota</taxon>
        <taxon>Betaproteobacteria</taxon>
        <taxon>Burkholderiales</taxon>
        <taxon>Sphaerotilaceae</taxon>
        <taxon>Piscinibacter</taxon>
    </lineage>
</organism>
<proteinExistence type="predicted"/>
<dbReference type="Proteomes" id="UP000321832">
    <property type="component" value="Unassembled WGS sequence"/>
</dbReference>
<evidence type="ECO:0000313" key="3">
    <source>
        <dbReference type="Proteomes" id="UP000321832"/>
    </source>
</evidence>
<protein>
    <recommendedName>
        <fullName evidence="4">Integrase</fullName>
    </recommendedName>
</protein>
<comment type="caution">
    <text evidence="2">The sequence shown here is derived from an EMBL/GenBank/DDBJ whole genome shotgun (WGS) entry which is preliminary data.</text>
</comment>
<dbReference type="InterPro" id="IPR022169">
    <property type="entry name" value="DUF3701"/>
</dbReference>
<sequence length="371" mass="40723">MKLAPSDFRFLSAWVQGVDVREAWSRYCAHRGAVDLRRIRTAVRTMLDQLAAVARRHGDGSTAALLRRDPARMAARAGQGADAGPTLDAFAATLPDADFYSEAELIQLWQERFGRRQTQAAAAARRRARLVARQLDALRRLEQLAATSPVPDDDIRAWLDAPLAERLARVGLVRLQELVAFINRHGYRWYRRVPRIGEEGAMRLARWLGEHEASLGILRLHAVVPLARLQRDQLTPPPTFGVVPIERLRLPEALSGREGSNRAPATRCKIAARNDHEAVQAWLELRRPVADTGNAHTGAPTARRPNASCSGRCSSGASRCRRSMAPTAWSTAASSRSPGRCGSARSRPSAGANTGGPSRGRWHPVRGGPPR</sequence>
<feature type="compositionally biased region" description="Low complexity" evidence="1">
    <location>
        <begin position="307"/>
        <end position="318"/>
    </location>
</feature>
<feature type="compositionally biased region" description="Polar residues" evidence="1">
    <location>
        <begin position="328"/>
        <end position="337"/>
    </location>
</feature>
<feature type="region of interest" description="Disordered" evidence="1">
    <location>
        <begin position="292"/>
        <end position="371"/>
    </location>
</feature>
<evidence type="ECO:0008006" key="4">
    <source>
        <dbReference type="Google" id="ProtNLM"/>
    </source>
</evidence>
<dbReference type="AlphaFoldDB" id="A0A5C6TPZ3"/>
<gene>
    <name evidence="2" type="ORF">FSC37_23015</name>
</gene>
<name>A0A5C6TPZ3_9BURK</name>
<evidence type="ECO:0000313" key="2">
    <source>
        <dbReference type="EMBL" id="TXC62061.1"/>
    </source>
</evidence>